<dbReference type="InterPro" id="IPR010316">
    <property type="entry name" value="AlkA_N"/>
</dbReference>
<dbReference type="SMART" id="SM00478">
    <property type="entry name" value="ENDO3c"/>
    <property type="match status" value="1"/>
</dbReference>
<dbReference type="GO" id="GO:0003700">
    <property type="term" value="F:DNA-binding transcription factor activity"/>
    <property type="evidence" value="ECO:0007669"/>
    <property type="project" value="InterPro"/>
</dbReference>
<evidence type="ECO:0000256" key="6">
    <source>
        <dbReference type="ARBA" id="ARBA00023015"/>
    </source>
</evidence>
<dbReference type="Gene3D" id="1.10.1670.40">
    <property type="match status" value="1"/>
</dbReference>
<dbReference type="GO" id="GO:0006307">
    <property type="term" value="P:DNA alkylation repair"/>
    <property type="evidence" value="ECO:0007669"/>
    <property type="project" value="TreeGrafter"/>
</dbReference>
<name>A0AAV5MXC0_9GAMM</name>
<evidence type="ECO:0000256" key="3">
    <source>
        <dbReference type="ARBA" id="ARBA00012000"/>
    </source>
</evidence>
<dbReference type="InterPro" id="IPR003265">
    <property type="entry name" value="HhH-GPD_domain"/>
</dbReference>
<keyword evidence="5" id="KW-0227">DNA damage</keyword>
<comment type="catalytic activity">
    <reaction evidence="1">
        <text>Hydrolysis of alkylated DNA, releasing 3-methyladenine, 3-methylguanine, 7-methylguanine and 7-methyladenine.</text>
        <dbReference type="EC" id="3.2.2.21"/>
    </reaction>
</comment>
<keyword evidence="7" id="KW-0010">Activator</keyword>
<dbReference type="PROSITE" id="PS01124">
    <property type="entry name" value="HTH_ARAC_FAMILY_2"/>
    <property type="match status" value="1"/>
</dbReference>
<accession>A0AAV5MXC0</accession>
<comment type="caution">
    <text evidence="11">The sequence shown here is derived from an EMBL/GenBank/DDBJ whole genome shotgun (WGS) entry which is preliminary data.</text>
</comment>
<evidence type="ECO:0000256" key="7">
    <source>
        <dbReference type="ARBA" id="ARBA00023159"/>
    </source>
</evidence>
<dbReference type="GO" id="GO:0005737">
    <property type="term" value="C:cytoplasm"/>
    <property type="evidence" value="ECO:0007669"/>
    <property type="project" value="TreeGrafter"/>
</dbReference>
<evidence type="ECO:0000313" key="12">
    <source>
        <dbReference type="Proteomes" id="UP001058124"/>
    </source>
</evidence>
<evidence type="ECO:0000256" key="1">
    <source>
        <dbReference type="ARBA" id="ARBA00000086"/>
    </source>
</evidence>
<dbReference type="GO" id="GO:0008168">
    <property type="term" value="F:methyltransferase activity"/>
    <property type="evidence" value="ECO:0007669"/>
    <property type="project" value="UniProtKB-KW"/>
</dbReference>
<dbReference type="InterPro" id="IPR011257">
    <property type="entry name" value="DNA_glycosylase"/>
</dbReference>
<keyword evidence="6" id="KW-0805">Transcription regulation</keyword>
<sequence>MTKKIGNAAIGGRRGLTMKQAPLRWSDDFMYQAILRHDRSYDGKFLTCVLSTGIYCLPSCPARKPLLKNIRFLANEREAVDAGFRICKRCRPDLFYRGENADVRLFDAMLERLRAEPAKIKGVAALAKLCGVSSTKLNELVRHHAHLSPADLIGKERVRAAGHALLSTTENVLNVGLSVGFASEASFHRQFLAHMAMTPSTYRALSRANEFSLKLPTDYSPDGIWRYHLRDQSGLSERFENGVFTRALWLDDRPAVVTLRIGDGQAHCRWETAPSPEASASDLGVEVHRQVMKLLGLHTDTGAFYAAAKQNPTLKRLADATPVLYVPLTATPFEALTWAIIGQQINLTFAAALRHDLIKLAGRQASDDGLWIHPRPSDIAVLSPESLTRIRFSRAKANYLIDAARAITDGSFDLDSLAYGSAETAEKALCQLKGVGPWTARYTMMRGLGFADSAPVGDSGLAAALVRFYALEARPNAAQAEQLMLPFTPFRTQATAHLWETLRTPYATE</sequence>
<dbReference type="InterPro" id="IPR018060">
    <property type="entry name" value="HTH_AraC"/>
</dbReference>
<dbReference type="InterPro" id="IPR035451">
    <property type="entry name" value="Ada-like_dom_sf"/>
</dbReference>
<dbReference type="InterPro" id="IPR051912">
    <property type="entry name" value="Alkylbase_DNA_Glycosylase/TA"/>
</dbReference>
<dbReference type="GO" id="GO:0032131">
    <property type="term" value="F:alkylated DNA binding"/>
    <property type="evidence" value="ECO:0007669"/>
    <property type="project" value="TreeGrafter"/>
</dbReference>
<dbReference type="Gene3D" id="1.10.340.30">
    <property type="entry name" value="Hypothetical protein, domain 2"/>
    <property type="match status" value="1"/>
</dbReference>
<comment type="cofactor">
    <cofactor evidence="2">
        <name>Zn(2+)</name>
        <dbReference type="ChEBI" id="CHEBI:29105"/>
    </cofactor>
</comment>
<dbReference type="Proteomes" id="UP001058124">
    <property type="component" value="Unassembled WGS sequence"/>
</dbReference>
<dbReference type="GO" id="GO:0008725">
    <property type="term" value="F:DNA-3-methyladenine glycosylase activity"/>
    <property type="evidence" value="ECO:0007669"/>
    <property type="project" value="TreeGrafter"/>
</dbReference>
<evidence type="ECO:0000256" key="9">
    <source>
        <dbReference type="ARBA" id="ARBA00023204"/>
    </source>
</evidence>
<dbReference type="GO" id="GO:0008270">
    <property type="term" value="F:zinc ion binding"/>
    <property type="evidence" value="ECO:0007669"/>
    <property type="project" value="InterPro"/>
</dbReference>
<organism evidence="11 12">
    <name type="scientific">Leminorella grimontii</name>
    <dbReference type="NCBI Taxonomy" id="82981"/>
    <lineage>
        <taxon>Bacteria</taxon>
        <taxon>Pseudomonadati</taxon>
        <taxon>Pseudomonadota</taxon>
        <taxon>Gammaproteobacteria</taxon>
        <taxon>Enterobacterales</taxon>
        <taxon>Budviciaceae</taxon>
        <taxon>Leminorella</taxon>
    </lineage>
</organism>
<evidence type="ECO:0000256" key="5">
    <source>
        <dbReference type="ARBA" id="ARBA00022763"/>
    </source>
</evidence>
<protein>
    <recommendedName>
        <fullName evidence="3">DNA-3-methyladenine glycosylase II</fullName>
        <ecNumber evidence="3">3.2.2.21</ecNumber>
    </recommendedName>
</protein>
<dbReference type="CDD" id="cd00056">
    <property type="entry name" value="ENDO3c"/>
    <property type="match status" value="1"/>
</dbReference>
<keyword evidence="4" id="KW-0808">Transferase</keyword>
<proteinExistence type="predicted"/>
<evidence type="ECO:0000256" key="8">
    <source>
        <dbReference type="ARBA" id="ARBA00023163"/>
    </source>
</evidence>
<dbReference type="Gene3D" id="3.40.10.10">
    <property type="entry name" value="DNA Methylphosphotriester Repair Domain"/>
    <property type="match status" value="1"/>
</dbReference>
<dbReference type="SUPFAM" id="SSF48150">
    <property type="entry name" value="DNA-glycosylase"/>
    <property type="match status" value="1"/>
</dbReference>
<dbReference type="SMART" id="SM01009">
    <property type="entry name" value="AlkA_N"/>
    <property type="match status" value="1"/>
</dbReference>
<dbReference type="PANTHER" id="PTHR43003">
    <property type="entry name" value="DNA-3-METHYLADENINE GLYCOSYLASE"/>
    <property type="match status" value="1"/>
</dbReference>
<dbReference type="Pfam" id="PF12833">
    <property type="entry name" value="HTH_18"/>
    <property type="match status" value="1"/>
</dbReference>
<dbReference type="SMART" id="SM00342">
    <property type="entry name" value="HTH_ARAC"/>
    <property type="match status" value="1"/>
</dbReference>
<keyword evidence="4" id="KW-0489">Methyltransferase</keyword>
<dbReference type="SUPFAM" id="SSF46689">
    <property type="entry name" value="Homeodomain-like"/>
    <property type="match status" value="1"/>
</dbReference>
<dbReference type="PANTHER" id="PTHR43003:SF5">
    <property type="entry name" value="DNA-3-METHYLADENINE GLYCOSYLASE"/>
    <property type="match status" value="1"/>
</dbReference>
<gene>
    <name evidence="11" type="ORF">SOASR030_00720</name>
</gene>
<dbReference type="Gene3D" id="1.10.10.60">
    <property type="entry name" value="Homeodomain-like"/>
    <property type="match status" value="1"/>
</dbReference>
<evidence type="ECO:0000259" key="10">
    <source>
        <dbReference type="PROSITE" id="PS01124"/>
    </source>
</evidence>
<keyword evidence="8" id="KW-0804">Transcription</keyword>
<keyword evidence="9" id="KW-0234">DNA repair</keyword>
<feature type="domain" description="HTH araC/xylS-type" evidence="10">
    <location>
        <begin position="107"/>
        <end position="205"/>
    </location>
</feature>
<evidence type="ECO:0000256" key="2">
    <source>
        <dbReference type="ARBA" id="ARBA00001947"/>
    </source>
</evidence>
<dbReference type="EMBL" id="BRLH01000001">
    <property type="protein sequence ID" value="GKX53960.1"/>
    <property type="molecule type" value="Genomic_DNA"/>
</dbReference>
<dbReference type="GO" id="GO:0043916">
    <property type="term" value="F:DNA-7-methylguanine glycosylase activity"/>
    <property type="evidence" value="ECO:0007669"/>
    <property type="project" value="TreeGrafter"/>
</dbReference>
<dbReference type="InterPro" id="IPR009057">
    <property type="entry name" value="Homeodomain-like_sf"/>
</dbReference>
<dbReference type="Pfam" id="PF00730">
    <property type="entry name" value="HhH-GPD"/>
    <property type="match status" value="1"/>
</dbReference>
<dbReference type="SUPFAM" id="SSF57884">
    <property type="entry name" value="Ada DNA repair protein, N-terminal domain (N-Ada 10)"/>
    <property type="match status" value="1"/>
</dbReference>
<evidence type="ECO:0000313" key="11">
    <source>
        <dbReference type="EMBL" id="GKX53960.1"/>
    </source>
</evidence>
<keyword evidence="12" id="KW-1185">Reference proteome</keyword>
<dbReference type="GO" id="GO:0043565">
    <property type="term" value="F:sequence-specific DNA binding"/>
    <property type="evidence" value="ECO:0007669"/>
    <property type="project" value="InterPro"/>
</dbReference>
<dbReference type="Pfam" id="PF02805">
    <property type="entry name" value="Ada_Zn_binding"/>
    <property type="match status" value="1"/>
</dbReference>
<dbReference type="GO" id="GO:0032993">
    <property type="term" value="C:protein-DNA complex"/>
    <property type="evidence" value="ECO:0007669"/>
    <property type="project" value="TreeGrafter"/>
</dbReference>
<dbReference type="GO" id="GO:0006285">
    <property type="term" value="P:base-excision repair, AP site formation"/>
    <property type="evidence" value="ECO:0007669"/>
    <property type="project" value="TreeGrafter"/>
</dbReference>
<dbReference type="AlphaFoldDB" id="A0AAV5MXC0"/>
<reference evidence="11" key="1">
    <citation type="submission" date="2022-06" db="EMBL/GenBank/DDBJ databases">
        <title>Draft genome sequences of Leminorella grimontii str. JCM5902.</title>
        <authorList>
            <person name="Wakabayashi Y."/>
            <person name="Kojima K."/>
        </authorList>
    </citation>
    <scope>NUCLEOTIDE SEQUENCE</scope>
    <source>
        <strain evidence="11">JCM 5902</strain>
    </source>
</reference>
<dbReference type="EC" id="3.2.2.21" evidence="3"/>
<dbReference type="GO" id="GO:0032259">
    <property type="term" value="P:methylation"/>
    <property type="evidence" value="ECO:0007669"/>
    <property type="project" value="UniProtKB-KW"/>
</dbReference>
<dbReference type="InterPro" id="IPR004026">
    <property type="entry name" value="Ada_DNA_repair_Zn-bd"/>
</dbReference>
<evidence type="ECO:0000256" key="4">
    <source>
        <dbReference type="ARBA" id="ARBA00022603"/>
    </source>
</evidence>